<evidence type="ECO:0000256" key="1">
    <source>
        <dbReference type="ARBA" id="ARBA00022723"/>
    </source>
</evidence>
<dbReference type="Pfam" id="PF13023">
    <property type="entry name" value="HD_3"/>
    <property type="match status" value="1"/>
</dbReference>
<dbReference type="Proteomes" id="UP001501725">
    <property type="component" value="Unassembled WGS sequence"/>
</dbReference>
<evidence type="ECO:0000256" key="2">
    <source>
        <dbReference type="ARBA" id="ARBA00022801"/>
    </source>
</evidence>
<comment type="caution">
    <text evidence="4">The sequence shown here is derived from an EMBL/GenBank/DDBJ whole genome shotgun (WGS) entry which is preliminary data.</text>
</comment>
<dbReference type="PANTHER" id="PTHR11845:SF13">
    <property type="entry name" value="5'-DEOXYNUCLEOTIDASE HDDC2"/>
    <property type="match status" value="1"/>
</dbReference>
<evidence type="ECO:0000313" key="4">
    <source>
        <dbReference type="EMBL" id="GAA4332315.1"/>
    </source>
</evidence>
<feature type="domain" description="HD" evidence="3">
    <location>
        <begin position="16"/>
        <end position="142"/>
    </location>
</feature>
<dbReference type="InterPro" id="IPR006674">
    <property type="entry name" value="HD_domain"/>
</dbReference>
<sequence length="198" mass="22723">MLPIETDHIHGFIYEVGQLRFETRHGWLRLLRPYDNVAEYTFRTSVIAYVLALMEGYPHPEQVVTMAVFHDLYEVRTGDTDPYQKRYLRIDEEKAIREQVGALSFIGEKIQAIWTELHHQETQAAKIAKDADLLECAYSASELAWKGIPEAKKWLPPLAERLQTESAKTLIGTVLDVSPTRWWEHLSSLVCGDRGGGR</sequence>
<name>A0ABP8GZX0_9BACT</name>
<proteinExistence type="predicted"/>
<reference evidence="5" key="1">
    <citation type="journal article" date="2019" name="Int. J. Syst. Evol. Microbiol.">
        <title>The Global Catalogue of Microorganisms (GCM) 10K type strain sequencing project: providing services to taxonomists for standard genome sequencing and annotation.</title>
        <authorList>
            <consortium name="The Broad Institute Genomics Platform"/>
            <consortium name="The Broad Institute Genome Sequencing Center for Infectious Disease"/>
            <person name="Wu L."/>
            <person name="Ma J."/>
        </authorList>
    </citation>
    <scope>NUCLEOTIDE SEQUENCE [LARGE SCALE GENOMIC DNA]</scope>
    <source>
        <strain evidence="5">JCM 17919</strain>
    </source>
</reference>
<gene>
    <name evidence="4" type="ORF">GCM10023184_24830</name>
</gene>
<dbReference type="RefSeq" id="WP_345256062.1">
    <property type="nucleotide sequence ID" value="NZ_BAABGY010000007.1"/>
</dbReference>
<keyword evidence="2" id="KW-0378">Hydrolase</keyword>
<dbReference type="Gene3D" id="1.10.3210.10">
    <property type="entry name" value="Hypothetical protein af1432"/>
    <property type="match status" value="1"/>
</dbReference>
<dbReference type="EMBL" id="BAABGY010000007">
    <property type="protein sequence ID" value="GAA4332315.1"/>
    <property type="molecule type" value="Genomic_DNA"/>
</dbReference>
<protein>
    <recommendedName>
        <fullName evidence="3">HD domain-containing protein</fullName>
    </recommendedName>
</protein>
<dbReference type="SUPFAM" id="SSF109604">
    <property type="entry name" value="HD-domain/PDEase-like"/>
    <property type="match status" value="1"/>
</dbReference>
<keyword evidence="1" id="KW-0479">Metal-binding</keyword>
<dbReference type="InterPro" id="IPR039356">
    <property type="entry name" value="YfbR/HDDC2"/>
</dbReference>
<accession>A0ABP8GZX0</accession>
<dbReference type="PANTHER" id="PTHR11845">
    <property type="entry name" value="5'-DEOXYNUCLEOTIDASE HDDC2"/>
    <property type="match status" value="1"/>
</dbReference>
<evidence type="ECO:0000313" key="5">
    <source>
        <dbReference type="Proteomes" id="UP001501725"/>
    </source>
</evidence>
<keyword evidence="5" id="KW-1185">Reference proteome</keyword>
<evidence type="ECO:0000259" key="3">
    <source>
        <dbReference type="Pfam" id="PF13023"/>
    </source>
</evidence>
<organism evidence="4 5">
    <name type="scientific">Flaviaesturariibacter amylovorans</name>
    <dbReference type="NCBI Taxonomy" id="1084520"/>
    <lineage>
        <taxon>Bacteria</taxon>
        <taxon>Pseudomonadati</taxon>
        <taxon>Bacteroidota</taxon>
        <taxon>Chitinophagia</taxon>
        <taxon>Chitinophagales</taxon>
        <taxon>Chitinophagaceae</taxon>
        <taxon>Flaviaestuariibacter</taxon>
    </lineage>
</organism>